<dbReference type="InterPro" id="IPR011256">
    <property type="entry name" value="Reg_factor_effector_dom_sf"/>
</dbReference>
<proteinExistence type="predicted"/>
<evidence type="ECO:0000313" key="1">
    <source>
        <dbReference type="EMBL" id="OIR05140.1"/>
    </source>
</evidence>
<dbReference type="PANTHER" id="PTHR11220:SF1">
    <property type="entry name" value="HEME-BINDING PROTEIN 2"/>
    <property type="match status" value="1"/>
</dbReference>
<protein>
    <submittedName>
        <fullName evidence="1">SOUL heme-binding protein</fullName>
    </submittedName>
</protein>
<accession>A0A1J5SU44</accession>
<name>A0A1J5SU44_9ZZZZ</name>
<dbReference type="AlphaFoldDB" id="A0A1J5SU44"/>
<organism evidence="1">
    <name type="scientific">mine drainage metagenome</name>
    <dbReference type="NCBI Taxonomy" id="410659"/>
    <lineage>
        <taxon>unclassified sequences</taxon>
        <taxon>metagenomes</taxon>
        <taxon>ecological metagenomes</taxon>
    </lineage>
</organism>
<dbReference type="SUPFAM" id="SSF55136">
    <property type="entry name" value="Probable bacterial effector-binding domain"/>
    <property type="match status" value="1"/>
</dbReference>
<dbReference type="InterPro" id="IPR006917">
    <property type="entry name" value="SOUL_heme-bd"/>
</dbReference>
<dbReference type="EMBL" id="MLJW01000052">
    <property type="protein sequence ID" value="OIR05140.1"/>
    <property type="molecule type" value="Genomic_DNA"/>
</dbReference>
<dbReference type="Gene3D" id="3.20.80.10">
    <property type="entry name" value="Regulatory factor, effector binding domain"/>
    <property type="match status" value="1"/>
</dbReference>
<comment type="caution">
    <text evidence="1">The sequence shown here is derived from an EMBL/GenBank/DDBJ whole genome shotgun (WGS) entry which is preliminary data.</text>
</comment>
<reference evidence="1" key="1">
    <citation type="submission" date="2016-10" db="EMBL/GenBank/DDBJ databases">
        <title>Sequence of Gallionella enrichment culture.</title>
        <authorList>
            <person name="Poehlein A."/>
            <person name="Muehling M."/>
            <person name="Daniel R."/>
        </authorList>
    </citation>
    <scope>NUCLEOTIDE SEQUENCE</scope>
</reference>
<gene>
    <name evidence="1" type="ORF">GALL_126980</name>
</gene>
<dbReference type="PANTHER" id="PTHR11220">
    <property type="entry name" value="HEME-BINDING PROTEIN-RELATED"/>
    <property type="match status" value="1"/>
</dbReference>
<dbReference type="Pfam" id="PF04832">
    <property type="entry name" value="SOUL"/>
    <property type="match status" value="1"/>
</dbReference>
<sequence>MNHLLMIVLAALGLSVLGGCAAVRGGYESAPYRVVRVVDGLELRDYPQLELAETRMGDGANGGFGRLFRYITGNNAQERHIPMTTPVLMQGGRMGFVMPSASAAASLPKPSDPSVSLASIPGGRFAVLRFSGGRSRDNEAAAERRLRERMAAAGLQPESEPIFGYFDPPWTPSFLRRNEVMIRIAASKS</sequence>